<dbReference type="PANTHER" id="PTHR34978">
    <property type="entry name" value="POSSIBLE SENSOR-TRANSDUCER PROTEIN BLAR"/>
    <property type="match status" value="1"/>
</dbReference>
<accession>A0A7Y9I9F1</accession>
<keyword evidence="10" id="KW-1185">Reference proteome</keyword>
<evidence type="ECO:0000256" key="1">
    <source>
        <dbReference type="ARBA" id="ARBA00022670"/>
    </source>
</evidence>
<evidence type="ECO:0000256" key="4">
    <source>
        <dbReference type="ARBA" id="ARBA00022833"/>
    </source>
</evidence>
<feature type="transmembrane region" description="Helical" evidence="7">
    <location>
        <begin position="37"/>
        <end position="60"/>
    </location>
</feature>
<feature type="domain" description="Peptidase M48" evidence="8">
    <location>
        <begin position="138"/>
        <end position="194"/>
    </location>
</feature>
<dbReference type="Proteomes" id="UP000569914">
    <property type="component" value="Unassembled WGS sequence"/>
</dbReference>
<dbReference type="PANTHER" id="PTHR34978:SF3">
    <property type="entry name" value="SLR0241 PROTEIN"/>
    <property type="match status" value="1"/>
</dbReference>
<dbReference type="InterPro" id="IPR001915">
    <property type="entry name" value="Peptidase_M48"/>
</dbReference>
<proteinExistence type="inferred from homology"/>
<keyword evidence="5 6" id="KW-0482">Metalloprotease</keyword>
<evidence type="ECO:0000256" key="2">
    <source>
        <dbReference type="ARBA" id="ARBA00022723"/>
    </source>
</evidence>
<comment type="cofactor">
    <cofactor evidence="6">
        <name>Zn(2+)</name>
        <dbReference type="ChEBI" id="CHEBI:29105"/>
    </cofactor>
    <text evidence="6">Binds 1 zinc ion per subunit.</text>
</comment>
<keyword evidence="7" id="KW-0812">Transmembrane</keyword>
<comment type="similarity">
    <text evidence="6">Belongs to the peptidase M48 family.</text>
</comment>
<dbReference type="CDD" id="cd07326">
    <property type="entry name" value="M56_BlaR1_MecR1_like"/>
    <property type="match status" value="1"/>
</dbReference>
<dbReference type="RefSeq" id="WP_179753170.1">
    <property type="nucleotide sequence ID" value="NZ_JACCBU010000001.1"/>
</dbReference>
<dbReference type="GO" id="GO:0004222">
    <property type="term" value="F:metalloendopeptidase activity"/>
    <property type="evidence" value="ECO:0007669"/>
    <property type="project" value="InterPro"/>
</dbReference>
<feature type="transmembrane region" description="Helical" evidence="7">
    <location>
        <begin position="276"/>
        <end position="298"/>
    </location>
</feature>
<organism evidence="9 10">
    <name type="scientific">Microlunatus parietis</name>
    <dbReference type="NCBI Taxonomy" id="682979"/>
    <lineage>
        <taxon>Bacteria</taxon>
        <taxon>Bacillati</taxon>
        <taxon>Actinomycetota</taxon>
        <taxon>Actinomycetes</taxon>
        <taxon>Propionibacteriales</taxon>
        <taxon>Propionibacteriaceae</taxon>
        <taxon>Microlunatus</taxon>
    </lineage>
</organism>
<reference evidence="9 10" key="1">
    <citation type="submission" date="2020-07" db="EMBL/GenBank/DDBJ databases">
        <title>Sequencing the genomes of 1000 actinobacteria strains.</title>
        <authorList>
            <person name="Klenk H.-P."/>
        </authorList>
    </citation>
    <scope>NUCLEOTIDE SEQUENCE [LARGE SCALE GENOMIC DNA]</scope>
    <source>
        <strain evidence="9 10">DSM 22083</strain>
    </source>
</reference>
<dbReference type="GO" id="GO:0046872">
    <property type="term" value="F:metal ion binding"/>
    <property type="evidence" value="ECO:0007669"/>
    <property type="project" value="UniProtKB-KW"/>
</dbReference>
<comment type="caution">
    <text evidence="9">The sequence shown here is derived from an EMBL/GenBank/DDBJ whole genome shotgun (WGS) entry which is preliminary data.</text>
</comment>
<evidence type="ECO:0000256" key="3">
    <source>
        <dbReference type="ARBA" id="ARBA00022801"/>
    </source>
</evidence>
<dbReference type="AlphaFoldDB" id="A0A7Y9I9F1"/>
<feature type="transmembrane region" description="Helical" evidence="7">
    <location>
        <begin position="80"/>
        <end position="105"/>
    </location>
</feature>
<evidence type="ECO:0000313" key="10">
    <source>
        <dbReference type="Proteomes" id="UP000569914"/>
    </source>
</evidence>
<dbReference type="Gene3D" id="3.30.2010.10">
    <property type="entry name" value="Metalloproteases ('zincins'), catalytic domain"/>
    <property type="match status" value="1"/>
</dbReference>
<dbReference type="GO" id="GO:0006508">
    <property type="term" value="P:proteolysis"/>
    <property type="evidence" value="ECO:0007669"/>
    <property type="project" value="UniProtKB-KW"/>
</dbReference>
<evidence type="ECO:0000259" key="8">
    <source>
        <dbReference type="Pfam" id="PF01435"/>
    </source>
</evidence>
<keyword evidence="7" id="KW-1133">Transmembrane helix</keyword>
<evidence type="ECO:0000256" key="6">
    <source>
        <dbReference type="RuleBase" id="RU003983"/>
    </source>
</evidence>
<evidence type="ECO:0000313" key="9">
    <source>
        <dbReference type="EMBL" id="NYE72396.1"/>
    </source>
</evidence>
<keyword evidence="4 6" id="KW-0862">Zinc</keyword>
<evidence type="ECO:0000256" key="7">
    <source>
        <dbReference type="SAM" id="Phobius"/>
    </source>
</evidence>
<protein>
    <submittedName>
        <fullName evidence="9">Zn-dependent protease with chaperone function</fullName>
    </submittedName>
</protein>
<dbReference type="InterPro" id="IPR052173">
    <property type="entry name" value="Beta-lactam_resp_regulator"/>
</dbReference>
<sequence>MGITLAAAALGLLTVILVGPGPLWVGRWRFLQQVPRAAIVLWQAGTVAALVSVIGAGVLITLPLLADPALLTRMPPAEAVITALVAAFTAIVIGRLVWSLIKVGADTSARRRRHRLAVDLLGRPDDTRSVRGLRILAEKLPMAYCLPSVRESRVVLSAGALDRLTEEEITAVLEHEAAHVRARHDLVLDGFQALHRAFPVMVRSEMPWHRSQLLVEMLADDAARRRTGPLPLARALVAMAGAPSPSAALAAGDRDIALRVIRLAEPRPPAARRRALAALVYVLAAALIALPLITLLLLS</sequence>
<name>A0A7Y9I9F1_9ACTN</name>
<dbReference type="EMBL" id="JACCBU010000001">
    <property type="protein sequence ID" value="NYE72396.1"/>
    <property type="molecule type" value="Genomic_DNA"/>
</dbReference>
<feature type="transmembrane region" description="Helical" evidence="7">
    <location>
        <begin position="6"/>
        <end position="25"/>
    </location>
</feature>
<keyword evidence="1 6" id="KW-0645">Protease</keyword>
<evidence type="ECO:0000256" key="5">
    <source>
        <dbReference type="ARBA" id="ARBA00023049"/>
    </source>
</evidence>
<gene>
    <name evidence="9" type="ORF">BKA15_003725</name>
</gene>
<keyword evidence="2" id="KW-0479">Metal-binding</keyword>
<dbReference type="Pfam" id="PF01435">
    <property type="entry name" value="Peptidase_M48"/>
    <property type="match status" value="1"/>
</dbReference>
<keyword evidence="3 6" id="KW-0378">Hydrolase</keyword>
<keyword evidence="7" id="KW-0472">Membrane</keyword>